<keyword evidence="2" id="KW-1185">Reference proteome</keyword>
<accession>A0AAD7E240</accession>
<dbReference type="SUPFAM" id="SSF48065">
    <property type="entry name" value="DBL homology domain (DH-domain)"/>
    <property type="match status" value="1"/>
</dbReference>
<dbReference type="AlphaFoldDB" id="A0AAD7E240"/>
<sequence length="138" mass="15406">MALSTSPRTVIPLSTGEETRSRCESIAPGLTRRVFFCGVVVEGSELESGRRLPESIQDLVLSLWPPAQIPIFSPQRQIPGRVSQRKRLLTDSSALALTINELGETEGTYVKRLRSLKHDYADPLRNFTRSKNTAIIKK</sequence>
<name>A0AAD7E240_9AGAR</name>
<protein>
    <submittedName>
        <fullName evidence="1">Uncharacterized protein</fullName>
    </submittedName>
</protein>
<dbReference type="InterPro" id="IPR035899">
    <property type="entry name" value="DBL_dom_sf"/>
</dbReference>
<evidence type="ECO:0000313" key="2">
    <source>
        <dbReference type="Proteomes" id="UP001219525"/>
    </source>
</evidence>
<dbReference type="Proteomes" id="UP001219525">
    <property type="component" value="Unassembled WGS sequence"/>
</dbReference>
<dbReference type="EMBL" id="JARJCW010000006">
    <property type="protein sequence ID" value="KAJ7223447.1"/>
    <property type="molecule type" value="Genomic_DNA"/>
</dbReference>
<gene>
    <name evidence="1" type="ORF">GGX14DRAFT_658159</name>
</gene>
<comment type="caution">
    <text evidence="1">The sequence shown here is derived from an EMBL/GenBank/DDBJ whole genome shotgun (WGS) entry which is preliminary data.</text>
</comment>
<proteinExistence type="predicted"/>
<organism evidence="1 2">
    <name type="scientific">Mycena pura</name>
    <dbReference type="NCBI Taxonomy" id="153505"/>
    <lineage>
        <taxon>Eukaryota</taxon>
        <taxon>Fungi</taxon>
        <taxon>Dikarya</taxon>
        <taxon>Basidiomycota</taxon>
        <taxon>Agaricomycotina</taxon>
        <taxon>Agaricomycetes</taxon>
        <taxon>Agaricomycetidae</taxon>
        <taxon>Agaricales</taxon>
        <taxon>Marasmiineae</taxon>
        <taxon>Mycenaceae</taxon>
        <taxon>Mycena</taxon>
    </lineage>
</organism>
<reference evidence="1" key="1">
    <citation type="submission" date="2023-03" db="EMBL/GenBank/DDBJ databases">
        <title>Massive genome expansion in bonnet fungi (Mycena s.s.) driven by repeated elements and novel gene families across ecological guilds.</title>
        <authorList>
            <consortium name="Lawrence Berkeley National Laboratory"/>
            <person name="Harder C.B."/>
            <person name="Miyauchi S."/>
            <person name="Viragh M."/>
            <person name="Kuo A."/>
            <person name="Thoen E."/>
            <person name="Andreopoulos B."/>
            <person name="Lu D."/>
            <person name="Skrede I."/>
            <person name="Drula E."/>
            <person name="Henrissat B."/>
            <person name="Morin E."/>
            <person name="Kohler A."/>
            <person name="Barry K."/>
            <person name="LaButti K."/>
            <person name="Morin E."/>
            <person name="Salamov A."/>
            <person name="Lipzen A."/>
            <person name="Mereny Z."/>
            <person name="Hegedus B."/>
            <person name="Baldrian P."/>
            <person name="Stursova M."/>
            <person name="Weitz H."/>
            <person name="Taylor A."/>
            <person name="Grigoriev I.V."/>
            <person name="Nagy L.G."/>
            <person name="Martin F."/>
            <person name="Kauserud H."/>
        </authorList>
    </citation>
    <scope>NUCLEOTIDE SEQUENCE</scope>
    <source>
        <strain evidence="1">9144</strain>
    </source>
</reference>
<evidence type="ECO:0000313" key="1">
    <source>
        <dbReference type="EMBL" id="KAJ7223447.1"/>
    </source>
</evidence>